<dbReference type="GeneTree" id="ENSGT00390000013433"/>
<evidence type="ECO:0000256" key="1">
    <source>
        <dbReference type="SAM" id="SignalP"/>
    </source>
</evidence>
<dbReference type="InterPro" id="IPR031751">
    <property type="entry name" value="DUF4735"/>
</dbReference>
<organism evidence="2 3">
    <name type="scientific">Podarcis muralis</name>
    <name type="common">Wall lizard</name>
    <name type="synonym">Lacerta muralis</name>
    <dbReference type="NCBI Taxonomy" id="64176"/>
    <lineage>
        <taxon>Eukaryota</taxon>
        <taxon>Metazoa</taxon>
        <taxon>Chordata</taxon>
        <taxon>Craniata</taxon>
        <taxon>Vertebrata</taxon>
        <taxon>Euteleostomi</taxon>
        <taxon>Lepidosauria</taxon>
        <taxon>Squamata</taxon>
        <taxon>Bifurcata</taxon>
        <taxon>Unidentata</taxon>
        <taxon>Episquamata</taxon>
        <taxon>Laterata</taxon>
        <taxon>Lacertibaenia</taxon>
        <taxon>Lacertidae</taxon>
        <taxon>Podarcis</taxon>
    </lineage>
</organism>
<accession>A0A670JWJ2</accession>
<dbReference type="Pfam" id="PF15882">
    <property type="entry name" value="DUF4735"/>
    <property type="match status" value="2"/>
</dbReference>
<feature type="signal peptide" evidence="1">
    <location>
        <begin position="1"/>
        <end position="23"/>
    </location>
</feature>
<dbReference type="PANTHER" id="PTHR33539">
    <property type="entry name" value="UPF0764 PROTEIN C16ORF89"/>
    <property type="match status" value="1"/>
</dbReference>
<dbReference type="AlphaFoldDB" id="A0A670JWJ2"/>
<dbReference type="Ensembl" id="ENSPMRT00000030012.1">
    <property type="protein sequence ID" value="ENSPMRP00000028290.1"/>
    <property type="gene ID" value="ENSPMRG00000018254.1"/>
</dbReference>
<dbReference type="PANTHER" id="PTHR33539:SF1">
    <property type="entry name" value="UPF0764 PROTEIN C16ORF89"/>
    <property type="match status" value="1"/>
</dbReference>
<sequence length="338" mass="38903">RNSMLFLRFQLLIFLLNLNLSRCEDKRNLIISALEKATLFLEEQYNELNIDGVLGYRLLQAYLNGTMEKWAPEAPLFQVITMVSLAQYYCLQTKSLQNNNKLLSLPLATPSPFAAFHQALSPGFWKIPHQWAQNDPPVSFSPTNGSCLDLETSDYCLSILAGGTPCLVPDNCRSIMIKTHCSGYGLSHQLFYFLFAEMKGCSDPLFHNAQYYKSVFCHLMMQINVDAEKQALLGTVGDLFTENSKWPYCYLPFNMFAFCLSVMFCGLAGFSDFYKPRWLDIILNWQKRERGCFWIPVSEDHHKEARRVKRTEKILEGKDNGNWCGCIDKNCFPTYHTF</sequence>
<dbReference type="OMA" id="CAISREC"/>
<protein>
    <submittedName>
        <fullName evidence="2">Chromosome 16 open reading frame 89</fullName>
    </submittedName>
</protein>
<feature type="chain" id="PRO_5025452168" evidence="1">
    <location>
        <begin position="24"/>
        <end position="338"/>
    </location>
</feature>
<reference evidence="2 3" key="1">
    <citation type="journal article" date="2019" name="Proc. Natl. Acad. Sci. U.S.A.">
        <title>Regulatory changes in pterin and carotenoid genes underlie balanced color polymorphisms in the wall lizard.</title>
        <authorList>
            <person name="Andrade P."/>
            <person name="Pinho C."/>
            <person name="Perez I de Lanuza G."/>
            <person name="Afonso S."/>
            <person name="Brejcha J."/>
            <person name="Rubin C.J."/>
            <person name="Wallerman O."/>
            <person name="Pereira P."/>
            <person name="Sabatino S.J."/>
            <person name="Bellati A."/>
            <person name="Pellitteri-Rosa D."/>
            <person name="Bosakova Z."/>
            <person name="Bunikis I."/>
            <person name="Carretero M.A."/>
            <person name="Feiner N."/>
            <person name="Marsik P."/>
            <person name="Pauperio F."/>
            <person name="Salvi D."/>
            <person name="Soler L."/>
            <person name="While G.M."/>
            <person name="Uller T."/>
            <person name="Font E."/>
            <person name="Andersson L."/>
            <person name="Carneiro M."/>
        </authorList>
    </citation>
    <scope>NUCLEOTIDE SEQUENCE</scope>
</reference>
<name>A0A670JWJ2_PODMU</name>
<evidence type="ECO:0000313" key="3">
    <source>
        <dbReference type="Proteomes" id="UP000472272"/>
    </source>
</evidence>
<dbReference type="GO" id="GO:0016020">
    <property type="term" value="C:membrane"/>
    <property type="evidence" value="ECO:0007669"/>
    <property type="project" value="Ensembl"/>
</dbReference>
<dbReference type="GO" id="GO:0005829">
    <property type="term" value="C:cytosol"/>
    <property type="evidence" value="ECO:0007669"/>
    <property type="project" value="Ensembl"/>
</dbReference>
<gene>
    <name evidence="2" type="primary">C16orf89</name>
</gene>
<keyword evidence="1" id="KW-0732">Signal</keyword>
<keyword evidence="3" id="KW-1185">Reference proteome</keyword>
<evidence type="ECO:0000313" key="2">
    <source>
        <dbReference type="Ensembl" id="ENSPMRP00000028290.1"/>
    </source>
</evidence>
<dbReference type="GO" id="GO:0042803">
    <property type="term" value="F:protein homodimerization activity"/>
    <property type="evidence" value="ECO:0007669"/>
    <property type="project" value="Ensembl"/>
</dbReference>
<proteinExistence type="predicted"/>
<reference evidence="2" key="2">
    <citation type="submission" date="2025-08" db="UniProtKB">
        <authorList>
            <consortium name="Ensembl"/>
        </authorList>
    </citation>
    <scope>IDENTIFICATION</scope>
</reference>
<reference evidence="2" key="3">
    <citation type="submission" date="2025-09" db="UniProtKB">
        <authorList>
            <consortium name="Ensembl"/>
        </authorList>
    </citation>
    <scope>IDENTIFICATION</scope>
</reference>
<dbReference type="Proteomes" id="UP000472272">
    <property type="component" value="Chromosome 14"/>
</dbReference>